<evidence type="ECO:0000256" key="6">
    <source>
        <dbReference type="ARBA" id="ARBA00022989"/>
    </source>
</evidence>
<evidence type="ECO:0000256" key="8">
    <source>
        <dbReference type="ARBA" id="ARBA00023143"/>
    </source>
</evidence>
<feature type="transmembrane region" description="Helical" evidence="11">
    <location>
        <begin position="23"/>
        <end position="42"/>
    </location>
</feature>
<protein>
    <recommendedName>
        <fullName evidence="9">Flagellar M-ring protein</fullName>
    </recommendedName>
</protein>
<sequence length="572" mass="64116">MDFSALFSQLVVLYAKLTKQQKMIIAAAIIGIVAFLIFLVVYTSKSTKDSKYEVLFDKLSSSDAAKVIEQLEKENIPYKLEDKNVIKVPKGVVYKQRISIASMGIPKDNGVGFELFNEQEFGATSFDQNVKYMRALEGELSRTIEALAPIESAAVSLALPKDSLFIEKQIDPTASVMVSIVEDRRLSPKQIRGIKNLVASAVPKLTSDNVMLVDSDGETLGDEDEMAQMSELSQVQQKFKNKEEKKKQKKIIEVISPFVGGEQKVRAQVTIEFDFSIKNSTSETFDPENVVRSEQVSEESREGSTPPEVGGVPGTVSNIGPVEGLKSNNVTEKYSKNTGTTNYEVGKTVSTTKSQFARIKRITAAVIVDGRYKNKFDEEGKETDEKEYEPLSQTDLEALSSLVSRSIGIDENRGDVITVQNLQFKRTKGIVKVDEISKFMEFSQTYLAPFSGLFKYLFVLLLLLILYKKVISPFAERMLEITKEEEELDKPNLDIEDDEEEDLVEKVQAMRKKVEDQLGVGENFNEDELKYDVLLEKVKIMAEDEPEQIAALLQTLLTEEQTLADMKEPSRG</sequence>
<feature type="domain" description="Flagellar M-ring N-terminal" evidence="12">
    <location>
        <begin position="49"/>
        <end position="220"/>
    </location>
</feature>
<keyword evidence="6 11" id="KW-1133">Transmembrane helix</keyword>
<feature type="domain" description="Flagellar M-ring C-terminal" evidence="13">
    <location>
        <begin position="261"/>
        <end position="424"/>
    </location>
</feature>
<keyword evidence="8 9" id="KW-0975">Bacterial flagellum</keyword>
<dbReference type="NCBIfam" id="TIGR00206">
    <property type="entry name" value="fliF"/>
    <property type="match status" value="1"/>
</dbReference>
<keyword evidence="15" id="KW-1185">Reference proteome</keyword>
<dbReference type="OrthoDB" id="9807026at2"/>
<dbReference type="InterPro" id="IPR043427">
    <property type="entry name" value="YscJ/FliF"/>
</dbReference>
<dbReference type="GO" id="GO:0009431">
    <property type="term" value="C:bacterial-type flagellum basal body, MS ring"/>
    <property type="evidence" value="ECO:0007669"/>
    <property type="project" value="InterPro"/>
</dbReference>
<dbReference type="InterPro" id="IPR006182">
    <property type="entry name" value="FliF_N_dom"/>
</dbReference>
<evidence type="ECO:0000259" key="12">
    <source>
        <dbReference type="Pfam" id="PF01514"/>
    </source>
</evidence>
<dbReference type="AlphaFoldDB" id="A0A5P8NZ46"/>
<evidence type="ECO:0000259" key="13">
    <source>
        <dbReference type="Pfam" id="PF08345"/>
    </source>
</evidence>
<keyword evidence="14" id="KW-0966">Cell projection</keyword>
<dbReference type="Gene3D" id="3.30.300.30">
    <property type="match status" value="1"/>
</dbReference>
<evidence type="ECO:0000256" key="7">
    <source>
        <dbReference type="ARBA" id="ARBA00023136"/>
    </source>
</evidence>
<keyword evidence="14" id="KW-0282">Flagellum</keyword>
<evidence type="ECO:0000256" key="1">
    <source>
        <dbReference type="ARBA" id="ARBA00004117"/>
    </source>
</evidence>
<evidence type="ECO:0000256" key="10">
    <source>
        <dbReference type="SAM" id="MobiDB-lite"/>
    </source>
</evidence>
<dbReference type="Proteomes" id="UP000326944">
    <property type="component" value="Chromosome"/>
</dbReference>
<organism evidence="14 15">
    <name type="scientific">Sulfurimonas lithotrophica</name>
    <dbReference type="NCBI Taxonomy" id="2590022"/>
    <lineage>
        <taxon>Bacteria</taxon>
        <taxon>Pseudomonadati</taxon>
        <taxon>Campylobacterota</taxon>
        <taxon>Epsilonproteobacteria</taxon>
        <taxon>Campylobacterales</taxon>
        <taxon>Sulfurimonadaceae</taxon>
        <taxon>Sulfurimonas</taxon>
    </lineage>
</organism>
<dbReference type="GO" id="GO:0003774">
    <property type="term" value="F:cytoskeletal motor activity"/>
    <property type="evidence" value="ECO:0007669"/>
    <property type="project" value="InterPro"/>
</dbReference>
<keyword evidence="7 11" id="KW-0472">Membrane</keyword>
<comment type="function">
    <text evidence="9">The M ring may be actively involved in energy transduction.</text>
</comment>
<feature type="region of interest" description="Disordered" evidence="10">
    <location>
        <begin position="284"/>
        <end position="324"/>
    </location>
</feature>
<comment type="subcellular location">
    <subcellularLocation>
        <location evidence="1 9">Bacterial flagellum basal body</location>
    </subcellularLocation>
    <subcellularLocation>
        <location evidence="2">Cell membrane</location>
        <topology evidence="2">Multi-pass membrane protein</topology>
    </subcellularLocation>
</comment>
<name>A0A5P8NZ46_9BACT</name>
<dbReference type="PIRSF" id="PIRSF004862">
    <property type="entry name" value="FliF"/>
    <property type="match status" value="1"/>
</dbReference>
<comment type="similarity">
    <text evidence="3 9">Belongs to the FliF family.</text>
</comment>
<evidence type="ECO:0000256" key="3">
    <source>
        <dbReference type="ARBA" id="ARBA00007971"/>
    </source>
</evidence>
<evidence type="ECO:0000256" key="5">
    <source>
        <dbReference type="ARBA" id="ARBA00022692"/>
    </source>
</evidence>
<gene>
    <name evidence="14" type="primary">fliF</name>
    <name evidence="14" type="ORF">FJR48_02755</name>
</gene>
<evidence type="ECO:0000313" key="14">
    <source>
        <dbReference type="EMBL" id="QFR48696.1"/>
    </source>
</evidence>
<dbReference type="RefSeq" id="WP_152306639.1">
    <property type="nucleotide sequence ID" value="NZ_CP043617.1"/>
</dbReference>
<dbReference type="PANTHER" id="PTHR30046:SF0">
    <property type="entry name" value="FLAGELLAR M-RING PROTEIN"/>
    <property type="match status" value="1"/>
</dbReference>
<proteinExistence type="inferred from homology"/>
<keyword evidence="4" id="KW-1003">Cell membrane</keyword>
<dbReference type="Pfam" id="PF01514">
    <property type="entry name" value="YscJ_FliF"/>
    <property type="match status" value="1"/>
</dbReference>
<dbReference type="GO" id="GO:0071973">
    <property type="term" value="P:bacterial-type flagellum-dependent cell motility"/>
    <property type="evidence" value="ECO:0007669"/>
    <property type="project" value="InterPro"/>
</dbReference>
<evidence type="ECO:0000256" key="2">
    <source>
        <dbReference type="ARBA" id="ARBA00004651"/>
    </source>
</evidence>
<dbReference type="KEGG" id="sulg:FJR48_02755"/>
<dbReference type="PANTHER" id="PTHR30046">
    <property type="entry name" value="FLAGELLAR M-RING PROTEIN"/>
    <property type="match status" value="1"/>
</dbReference>
<keyword evidence="14" id="KW-0969">Cilium</keyword>
<dbReference type="InterPro" id="IPR045851">
    <property type="entry name" value="AMP-bd_C_sf"/>
</dbReference>
<accession>A0A5P8NZ46</accession>
<dbReference type="PRINTS" id="PR01009">
    <property type="entry name" value="FLGMRINGFLIF"/>
</dbReference>
<feature type="transmembrane region" description="Helical" evidence="11">
    <location>
        <begin position="446"/>
        <end position="467"/>
    </location>
</feature>
<evidence type="ECO:0000256" key="11">
    <source>
        <dbReference type="SAM" id="Phobius"/>
    </source>
</evidence>
<evidence type="ECO:0000256" key="4">
    <source>
        <dbReference type="ARBA" id="ARBA00022475"/>
    </source>
</evidence>
<evidence type="ECO:0000313" key="15">
    <source>
        <dbReference type="Proteomes" id="UP000326944"/>
    </source>
</evidence>
<reference evidence="14 15" key="1">
    <citation type="submission" date="2019-09" db="EMBL/GenBank/DDBJ databases">
        <title>Sulfurimonas gotlandica sp. nov., a chemoautotrophic and psychrotolerant epsilonproteobacterium isolated from a pelagic redoxcline, and an emended description of the genus Sulfurimonas.</title>
        <authorList>
            <person name="Wang S."/>
            <person name="Jiang L."/>
            <person name="Shao S."/>
        </authorList>
    </citation>
    <scope>NUCLEOTIDE SEQUENCE [LARGE SCALE GENOMIC DNA]</scope>
    <source>
        <strain evidence="14 15">GYSZ_1</strain>
    </source>
</reference>
<dbReference type="Pfam" id="PF08345">
    <property type="entry name" value="YscJ_FliF_C"/>
    <property type="match status" value="1"/>
</dbReference>
<dbReference type="GO" id="GO:0005886">
    <property type="term" value="C:plasma membrane"/>
    <property type="evidence" value="ECO:0007669"/>
    <property type="project" value="UniProtKB-SubCell"/>
</dbReference>
<evidence type="ECO:0000256" key="9">
    <source>
        <dbReference type="PIRNR" id="PIRNR004862"/>
    </source>
</evidence>
<keyword evidence="5 11" id="KW-0812">Transmembrane</keyword>
<dbReference type="InterPro" id="IPR000067">
    <property type="entry name" value="FlgMring_FliF"/>
</dbReference>
<dbReference type="EMBL" id="CP043617">
    <property type="protein sequence ID" value="QFR48696.1"/>
    <property type="molecule type" value="Genomic_DNA"/>
</dbReference>
<dbReference type="InterPro" id="IPR013556">
    <property type="entry name" value="Flag_M-ring_C"/>
</dbReference>